<sequence length="139" mass="15843">MATPTHLDSEPLLQSLFQTSVPWPSWRLRMYTLSLAELADRSALSKPESFSDAVVRIRKNYSYFKVNDGAVATAIVGFSLVTHPFSLIFLLCILASWLLLYLFRPSDQPIVVLGNSFLARRKLGRCIRQKKDDLRRALQ</sequence>
<reference evidence="8" key="1">
    <citation type="submission" date="2021-01" db="EMBL/GenBank/DDBJ databases">
        <authorList>
            <consortium name="Genoscope - CEA"/>
            <person name="William W."/>
        </authorList>
    </citation>
    <scope>NUCLEOTIDE SEQUENCE</scope>
</reference>
<dbReference type="Proteomes" id="UP001295469">
    <property type="component" value="Chromosome C09"/>
</dbReference>
<dbReference type="PANTHER" id="PTHR19317">
    <property type="entry name" value="PRENYLATED RAB ACCEPTOR 1-RELATED"/>
    <property type="match status" value="1"/>
</dbReference>
<dbReference type="AlphaFoldDB" id="A0A816JBV6"/>
<keyword evidence="4 7" id="KW-0812">Transmembrane</keyword>
<accession>A0A816JBV6</accession>
<evidence type="ECO:0000256" key="6">
    <source>
        <dbReference type="ARBA" id="ARBA00023136"/>
    </source>
</evidence>
<name>A0A816JBV6_BRANA</name>
<dbReference type="PANTHER" id="PTHR19317:SF34">
    <property type="entry name" value="PRA1 FAMILY PROTEIN-RELATED"/>
    <property type="match status" value="1"/>
</dbReference>
<comment type="function">
    <text evidence="1 7">May be involved in both secretory and endocytic intracellular trafficking in the endosomal/prevacuolar compartments.</text>
</comment>
<feature type="transmembrane region" description="Helical" evidence="7">
    <location>
        <begin position="85"/>
        <end position="103"/>
    </location>
</feature>
<evidence type="ECO:0000256" key="5">
    <source>
        <dbReference type="ARBA" id="ARBA00022989"/>
    </source>
</evidence>
<proteinExistence type="inferred from homology"/>
<dbReference type="Pfam" id="PF03208">
    <property type="entry name" value="PRA1"/>
    <property type="match status" value="1"/>
</dbReference>
<keyword evidence="5 7" id="KW-1133">Transmembrane helix</keyword>
<gene>
    <name evidence="8" type="ORF">DARMORV10_C09P67300.1</name>
</gene>
<evidence type="ECO:0000256" key="1">
    <source>
        <dbReference type="ARBA" id="ARBA00002501"/>
    </source>
</evidence>
<keyword evidence="6 7" id="KW-0472">Membrane</keyword>
<comment type="similarity">
    <text evidence="3 7">Belongs to the PRA1 family.</text>
</comment>
<evidence type="ECO:0000256" key="2">
    <source>
        <dbReference type="ARBA" id="ARBA00004127"/>
    </source>
</evidence>
<comment type="subcellular location">
    <subcellularLocation>
        <location evidence="2">Endomembrane system</location>
        <topology evidence="2">Multi-pass membrane protein</topology>
    </subcellularLocation>
    <subcellularLocation>
        <location evidence="7">Membrane</location>
        <topology evidence="7">Multi-pass membrane protein</topology>
    </subcellularLocation>
</comment>
<evidence type="ECO:0000256" key="7">
    <source>
        <dbReference type="RuleBase" id="RU363107"/>
    </source>
</evidence>
<dbReference type="InterPro" id="IPR004895">
    <property type="entry name" value="Prenylated_rab_accept_PRA1"/>
</dbReference>
<dbReference type="EMBL" id="HG994373">
    <property type="protein sequence ID" value="CAF1788189.1"/>
    <property type="molecule type" value="Genomic_DNA"/>
</dbReference>
<comment type="caution">
    <text evidence="7">Lacks conserved residue(s) required for the propagation of feature annotation.</text>
</comment>
<organism evidence="8">
    <name type="scientific">Brassica napus</name>
    <name type="common">Rape</name>
    <dbReference type="NCBI Taxonomy" id="3708"/>
    <lineage>
        <taxon>Eukaryota</taxon>
        <taxon>Viridiplantae</taxon>
        <taxon>Streptophyta</taxon>
        <taxon>Embryophyta</taxon>
        <taxon>Tracheophyta</taxon>
        <taxon>Spermatophyta</taxon>
        <taxon>Magnoliopsida</taxon>
        <taxon>eudicotyledons</taxon>
        <taxon>Gunneridae</taxon>
        <taxon>Pentapetalae</taxon>
        <taxon>rosids</taxon>
        <taxon>malvids</taxon>
        <taxon>Brassicales</taxon>
        <taxon>Brassicaceae</taxon>
        <taxon>Brassiceae</taxon>
        <taxon>Brassica</taxon>
    </lineage>
</organism>
<evidence type="ECO:0000256" key="3">
    <source>
        <dbReference type="ARBA" id="ARBA00006483"/>
    </source>
</evidence>
<keyword evidence="7" id="KW-0813">Transport</keyword>
<dbReference type="GO" id="GO:0016192">
    <property type="term" value="P:vesicle-mediated transport"/>
    <property type="evidence" value="ECO:0007669"/>
    <property type="project" value="UniProtKB-ARBA"/>
</dbReference>
<dbReference type="GO" id="GO:0016020">
    <property type="term" value="C:membrane"/>
    <property type="evidence" value="ECO:0007669"/>
    <property type="project" value="UniProtKB-SubCell"/>
</dbReference>
<dbReference type="GO" id="GO:0005783">
    <property type="term" value="C:endoplasmic reticulum"/>
    <property type="evidence" value="ECO:0007669"/>
    <property type="project" value="UniProtKB-ARBA"/>
</dbReference>
<evidence type="ECO:0000313" key="8">
    <source>
        <dbReference type="EMBL" id="CAF1788189.1"/>
    </source>
</evidence>
<evidence type="ECO:0000256" key="4">
    <source>
        <dbReference type="ARBA" id="ARBA00022692"/>
    </source>
</evidence>
<protein>
    <recommendedName>
        <fullName evidence="7">PRA1 family protein</fullName>
    </recommendedName>
</protein>